<dbReference type="NCBIfam" id="TIGR00762">
    <property type="entry name" value="DegV"/>
    <property type="match status" value="1"/>
</dbReference>
<evidence type="ECO:0000256" key="1">
    <source>
        <dbReference type="ARBA" id="ARBA00023121"/>
    </source>
</evidence>
<dbReference type="InterPro" id="IPR043168">
    <property type="entry name" value="DegV_C"/>
</dbReference>
<dbReference type="RefSeq" id="WP_258878409.1">
    <property type="nucleotide sequence ID" value="NZ_CP048914.1"/>
</dbReference>
<dbReference type="Gene3D" id="3.30.1180.10">
    <property type="match status" value="1"/>
</dbReference>
<keyword evidence="1" id="KW-0446">Lipid-binding</keyword>
<dbReference type="PROSITE" id="PS51482">
    <property type="entry name" value="DEGV"/>
    <property type="match status" value="1"/>
</dbReference>
<dbReference type="KEGG" id="xcl:G4Z02_03145"/>
<dbReference type="EMBL" id="CP048914">
    <property type="protein sequence ID" value="QMS84789.1"/>
    <property type="molecule type" value="Genomic_DNA"/>
</dbReference>
<evidence type="ECO:0000313" key="3">
    <source>
        <dbReference type="Proteomes" id="UP000514720"/>
    </source>
</evidence>
<proteinExistence type="predicted"/>
<name>A0A7L7KQS8_9MOLU</name>
<evidence type="ECO:0000313" key="2">
    <source>
        <dbReference type="EMBL" id="QMS84789.1"/>
    </source>
</evidence>
<organism evidence="2 3">
    <name type="scientific">Candidatus Xianfuyuplasma coldseepsis</name>
    <dbReference type="NCBI Taxonomy" id="2782163"/>
    <lineage>
        <taxon>Bacteria</taxon>
        <taxon>Bacillati</taxon>
        <taxon>Mycoplasmatota</taxon>
        <taxon>Mollicutes</taxon>
        <taxon>Candidatus Izemoplasmatales</taxon>
        <taxon>Candidatus Izemoplasmataceae</taxon>
        <taxon>Candidatus Xianfuyuplasma</taxon>
    </lineage>
</organism>
<dbReference type="Gene3D" id="3.40.50.10170">
    <property type="match status" value="1"/>
</dbReference>
<dbReference type="GO" id="GO:0008289">
    <property type="term" value="F:lipid binding"/>
    <property type="evidence" value="ECO:0007669"/>
    <property type="project" value="UniProtKB-KW"/>
</dbReference>
<dbReference type="Proteomes" id="UP000514720">
    <property type="component" value="Chromosome"/>
</dbReference>
<dbReference type="SUPFAM" id="SSF82549">
    <property type="entry name" value="DAK1/DegV-like"/>
    <property type="match status" value="1"/>
</dbReference>
<dbReference type="InterPro" id="IPR003797">
    <property type="entry name" value="DegV"/>
</dbReference>
<dbReference type="Pfam" id="PF02645">
    <property type="entry name" value="DegV"/>
    <property type="match status" value="1"/>
</dbReference>
<reference evidence="2 3" key="1">
    <citation type="submission" date="2020-02" db="EMBL/GenBank/DDBJ databases">
        <authorList>
            <person name="Zheng R.K."/>
            <person name="Sun C.M."/>
        </authorList>
    </citation>
    <scope>NUCLEOTIDE SEQUENCE [LARGE SCALE GENOMIC DNA]</scope>
    <source>
        <strain evidence="3">zrk13</strain>
    </source>
</reference>
<dbReference type="AlphaFoldDB" id="A0A7L7KQS8"/>
<sequence length="281" mass="32013">MTFKVVVDSTFYLSEEEIKKYDIKRASLNILDGDDTHRELDTENEFVFDALKHHRRLSTSQPSPAEFLHLYEKCLEEGADKVFVLTLAEPLSGTYQSAEIAKKMLDDPDKVHLFKSQMAAFGNEMLTLELIDMINQKKSEQEIIDRINTLNDRSYIMFTIENLIHLMRSGRLSRAKALVGTVLRVKPILHTVKGKLEIHSSERTHKKVMATLLDEMKRTTEGAKNIIIRIVSKNSLENASTLKSLIEETFTKAKVTFSEYVGPVFSIHLGTNAYGVSWTSE</sequence>
<gene>
    <name evidence="2" type="ORF">G4Z02_03145</name>
</gene>
<keyword evidence="3" id="KW-1185">Reference proteome</keyword>
<dbReference type="InterPro" id="IPR050270">
    <property type="entry name" value="DegV_domain_contain"/>
</dbReference>
<dbReference type="PANTHER" id="PTHR33434">
    <property type="entry name" value="DEGV DOMAIN-CONTAINING PROTEIN DR_1986-RELATED"/>
    <property type="match status" value="1"/>
</dbReference>
<accession>A0A7L7KQS8</accession>
<protein>
    <submittedName>
        <fullName evidence="2">DegV family protein</fullName>
    </submittedName>
</protein>
<dbReference type="PANTHER" id="PTHR33434:SF2">
    <property type="entry name" value="FATTY ACID-BINDING PROTEIN TM_1468"/>
    <property type="match status" value="1"/>
</dbReference>